<dbReference type="PRINTS" id="PR00081">
    <property type="entry name" value="GDHRDH"/>
</dbReference>
<proteinExistence type="predicted"/>
<evidence type="ECO:0000256" key="1">
    <source>
        <dbReference type="ARBA" id="ARBA00022857"/>
    </source>
</evidence>
<comment type="caution">
    <text evidence="4">The sequence shown here is derived from an EMBL/GenBank/DDBJ whole genome shotgun (WGS) entry which is preliminary data.</text>
</comment>
<dbReference type="SUPFAM" id="SSF51735">
    <property type="entry name" value="NAD(P)-binding Rossmann-fold domains"/>
    <property type="match status" value="1"/>
</dbReference>
<evidence type="ECO:0000256" key="2">
    <source>
        <dbReference type="ARBA" id="ARBA00023002"/>
    </source>
</evidence>
<evidence type="ECO:0000256" key="3">
    <source>
        <dbReference type="SAM" id="Phobius"/>
    </source>
</evidence>
<feature type="transmembrane region" description="Helical" evidence="3">
    <location>
        <begin position="20"/>
        <end position="41"/>
    </location>
</feature>
<name>A0ABR3ZZE3_9LECA</name>
<protein>
    <submittedName>
        <fullName evidence="4">Uncharacterized protein</fullName>
    </submittedName>
</protein>
<dbReference type="PANTHER" id="PTHR43086:SF2">
    <property type="entry name" value="HYDROXYSTEROID DEHYDROGENASE-LIKE PROTEIN 1"/>
    <property type="match status" value="1"/>
</dbReference>
<keyword evidence="5" id="KW-1185">Reference proteome</keyword>
<dbReference type="Pfam" id="PF00106">
    <property type="entry name" value="adh_short"/>
    <property type="match status" value="1"/>
</dbReference>
<dbReference type="EMBL" id="JBEFKJ010000027">
    <property type="protein sequence ID" value="KAL2039059.1"/>
    <property type="molecule type" value="Genomic_DNA"/>
</dbReference>
<organism evidence="4 5">
    <name type="scientific">Stereocaulon virgatum</name>
    <dbReference type="NCBI Taxonomy" id="373712"/>
    <lineage>
        <taxon>Eukaryota</taxon>
        <taxon>Fungi</taxon>
        <taxon>Dikarya</taxon>
        <taxon>Ascomycota</taxon>
        <taxon>Pezizomycotina</taxon>
        <taxon>Lecanoromycetes</taxon>
        <taxon>OSLEUM clade</taxon>
        <taxon>Lecanoromycetidae</taxon>
        <taxon>Lecanorales</taxon>
        <taxon>Lecanorineae</taxon>
        <taxon>Stereocaulaceae</taxon>
        <taxon>Stereocaulon</taxon>
    </lineage>
</organism>
<dbReference type="InterPro" id="IPR002347">
    <property type="entry name" value="SDR_fam"/>
</dbReference>
<dbReference type="Proteomes" id="UP001590950">
    <property type="component" value="Unassembled WGS sequence"/>
</dbReference>
<dbReference type="InterPro" id="IPR036291">
    <property type="entry name" value="NAD(P)-bd_dom_sf"/>
</dbReference>
<keyword evidence="3" id="KW-0472">Membrane</keyword>
<dbReference type="PANTHER" id="PTHR43086">
    <property type="entry name" value="VERY-LONG-CHAIN 3-OXOOACYL-COA REDUCTASE"/>
    <property type="match status" value="1"/>
</dbReference>
<reference evidence="4 5" key="1">
    <citation type="submission" date="2024-09" db="EMBL/GenBank/DDBJ databases">
        <title>Rethinking Asexuality: The Enigmatic Case of Functional Sexual Genes in Lepraria (Stereocaulaceae).</title>
        <authorList>
            <person name="Doellman M."/>
            <person name="Sun Y."/>
            <person name="Barcenas-Pena A."/>
            <person name="Lumbsch H.T."/>
            <person name="Grewe F."/>
        </authorList>
    </citation>
    <scope>NUCLEOTIDE SEQUENCE [LARGE SCALE GENOMIC DNA]</scope>
    <source>
        <strain evidence="4 5">Mercado 3170</strain>
    </source>
</reference>
<evidence type="ECO:0000313" key="5">
    <source>
        <dbReference type="Proteomes" id="UP001590950"/>
    </source>
</evidence>
<evidence type="ECO:0000313" key="4">
    <source>
        <dbReference type="EMBL" id="KAL2039059.1"/>
    </source>
</evidence>
<keyword evidence="2" id="KW-0560">Oxidoreductase</keyword>
<keyword evidence="3" id="KW-0812">Transmembrane</keyword>
<sequence>MPGPHSPSASSSMVEDICSMVGAVTIVLMIWKFIRFIRLYTRSSSIKRYCKGKDAWALVTGASDGIGLGFAHELARLGFNVILHGRDPTKLEGVQARLQQNYPEVNFRIVVLDASSTSHKQIDKLVASLQDLHITVLINNVGGGAKISPFELLTADEVDAVINLNARFPTLITRALLSKLTKSIRPSLILTIGSAGDPVVPYAVTYGGSKAFNMAWSSSLKLELKAEGNNVEVLAVSVGKVTETAFCKDPVTFWTPDGRTMARAALQRVGCGKAVVVGYIGHAIQKFVLDILPASVFASVVSSHMKMLREKERKKQKKR</sequence>
<keyword evidence="1" id="KW-0521">NADP</keyword>
<dbReference type="PIRSF" id="PIRSF000126">
    <property type="entry name" value="11-beta-HSD1"/>
    <property type="match status" value="1"/>
</dbReference>
<dbReference type="Gene3D" id="3.40.50.720">
    <property type="entry name" value="NAD(P)-binding Rossmann-like Domain"/>
    <property type="match status" value="1"/>
</dbReference>
<gene>
    <name evidence="4" type="ORF">N7G274_008108</name>
</gene>
<keyword evidence="3" id="KW-1133">Transmembrane helix</keyword>
<accession>A0ABR3ZZE3</accession>